<accession>A0A0E9THK4</accession>
<dbReference type="AlphaFoldDB" id="A0A0E9THK4"/>
<name>A0A0E9THK4_ANGAN</name>
<organism evidence="1">
    <name type="scientific">Anguilla anguilla</name>
    <name type="common">European freshwater eel</name>
    <name type="synonym">Muraena anguilla</name>
    <dbReference type="NCBI Taxonomy" id="7936"/>
    <lineage>
        <taxon>Eukaryota</taxon>
        <taxon>Metazoa</taxon>
        <taxon>Chordata</taxon>
        <taxon>Craniata</taxon>
        <taxon>Vertebrata</taxon>
        <taxon>Euteleostomi</taxon>
        <taxon>Actinopterygii</taxon>
        <taxon>Neopterygii</taxon>
        <taxon>Teleostei</taxon>
        <taxon>Anguilliformes</taxon>
        <taxon>Anguillidae</taxon>
        <taxon>Anguilla</taxon>
    </lineage>
</organism>
<reference evidence="1" key="1">
    <citation type="submission" date="2014-11" db="EMBL/GenBank/DDBJ databases">
        <authorList>
            <person name="Amaro Gonzalez C."/>
        </authorList>
    </citation>
    <scope>NUCLEOTIDE SEQUENCE</scope>
</reference>
<proteinExistence type="predicted"/>
<dbReference type="EMBL" id="GBXM01055413">
    <property type="protein sequence ID" value="JAH53164.1"/>
    <property type="molecule type" value="Transcribed_RNA"/>
</dbReference>
<protein>
    <submittedName>
        <fullName evidence="1">Uncharacterized protein</fullName>
    </submittedName>
</protein>
<evidence type="ECO:0000313" key="1">
    <source>
        <dbReference type="EMBL" id="JAH53164.1"/>
    </source>
</evidence>
<reference evidence="1" key="2">
    <citation type="journal article" date="2015" name="Fish Shellfish Immunol.">
        <title>Early steps in the European eel (Anguilla anguilla)-Vibrio vulnificus interaction in the gills: Role of the RtxA13 toxin.</title>
        <authorList>
            <person name="Callol A."/>
            <person name="Pajuelo D."/>
            <person name="Ebbesson L."/>
            <person name="Teles M."/>
            <person name="MacKenzie S."/>
            <person name="Amaro C."/>
        </authorList>
    </citation>
    <scope>NUCLEOTIDE SEQUENCE</scope>
</reference>
<sequence length="32" mass="3662">MDSVYRQIASTLLKSIHCLSCKVMIRNVLKPL</sequence>